<evidence type="ECO:0000313" key="2">
    <source>
        <dbReference type="Proteomes" id="UP000729733"/>
    </source>
</evidence>
<dbReference type="Gene3D" id="1.10.3210.10">
    <property type="entry name" value="Hypothetical protein af1432"/>
    <property type="match status" value="1"/>
</dbReference>
<dbReference type="Proteomes" id="UP000729733">
    <property type="component" value="Unassembled WGS sequence"/>
</dbReference>
<reference evidence="1" key="1">
    <citation type="journal article" date="2021" name="Antonie Van Leeuwenhoek">
        <title>Draft genome and description of Waterburya agarophytonicola gen. nov. sp. nov. (Pleurocapsales, Cyanobacteria): a seaweed symbiont.</title>
        <authorList>
            <person name="Bonthond G."/>
            <person name="Shalygin S."/>
            <person name="Bayer T."/>
            <person name="Weinberger F."/>
        </authorList>
    </citation>
    <scope>NUCLEOTIDE SEQUENCE</scope>
    <source>
        <strain evidence="1">KI4</strain>
    </source>
</reference>
<keyword evidence="2" id="KW-1185">Reference proteome</keyword>
<dbReference type="SUPFAM" id="SSF109604">
    <property type="entry name" value="HD-domain/PDEase-like"/>
    <property type="match status" value="1"/>
</dbReference>
<gene>
    <name evidence="1" type="ORF">I4641_08945</name>
</gene>
<organism evidence="1 2">
    <name type="scientific">Waterburya agarophytonicola KI4</name>
    <dbReference type="NCBI Taxonomy" id="2874699"/>
    <lineage>
        <taxon>Bacteria</taxon>
        <taxon>Bacillati</taxon>
        <taxon>Cyanobacteriota</taxon>
        <taxon>Cyanophyceae</taxon>
        <taxon>Pleurocapsales</taxon>
        <taxon>Hyellaceae</taxon>
        <taxon>Waterburya</taxon>
        <taxon>Waterburya agarophytonicola</taxon>
    </lineage>
</organism>
<dbReference type="AlphaFoldDB" id="A0A964FFM0"/>
<protein>
    <submittedName>
        <fullName evidence="1">HD domain-containing protein</fullName>
    </submittedName>
</protein>
<dbReference type="PANTHER" id="PTHR40202:SF1">
    <property type="entry name" value="HD DOMAIN-CONTAINING PROTEIN"/>
    <property type="match status" value="1"/>
</dbReference>
<dbReference type="CDD" id="cd00077">
    <property type="entry name" value="HDc"/>
    <property type="match status" value="1"/>
</dbReference>
<dbReference type="EMBL" id="JADWDC010000016">
    <property type="protein sequence ID" value="MCC0177101.1"/>
    <property type="molecule type" value="Genomic_DNA"/>
</dbReference>
<name>A0A964FFM0_9CYAN</name>
<dbReference type="PANTHER" id="PTHR40202">
    <property type="match status" value="1"/>
</dbReference>
<dbReference type="InterPro" id="IPR017670">
    <property type="entry name" value="Phosphonate_degrad-assoc"/>
</dbReference>
<comment type="caution">
    <text evidence="1">The sequence shown here is derived from an EMBL/GenBank/DDBJ whole genome shotgun (WGS) entry which is preliminary data.</text>
</comment>
<dbReference type="InterPro" id="IPR052567">
    <property type="entry name" value="OP_Dioxygenase"/>
</dbReference>
<accession>A0A964FFM0</accession>
<proteinExistence type="predicted"/>
<dbReference type="RefSeq" id="WP_229640139.1">
    <property type="nucleotide sequence ID" value="NZ_JADWDC010000016.1"/>
</dbReference>
<dbReference type="InterPro" id="IPR003607">
    <property type="entry name" value="HD/PDEase_dom"/>
</dbReference>
<sequence length="186" mass="20940">MNALKNSRIRSIFKILSTQGKAQYGTEAVSQLEHALQCATLAETSNATLELITASLLHDFGHLVHNLGEDPAARGIDDRHEYRALGYLKTIFSDAVTEPIRMHVDAKRYLCAVDKDYWSSLSWASKTSLELQGGIFTQDEAREFISQPYAEDAVRLRIWDDLAKVKGLKTPDVEYFMPAIEKSFTN</sequence>
<dbReference type="NCBIfam" id="TIGR03276">
    <property type="entry name" value="Phn-HD"/>
    <property type="match status" value="1"/>
</dbReference>
<evidence type="ECO:0000313" key="1">
    <source>
        <dbReference type="EMBL" id="MCC0177101.1"/>
    </source>
</evidence>